<organism evidence="2 3">
    <name type="scientific">Holothuria leucospilota</name>
    <name type="common">Black long sea cucumber</name>
    <name type="synonym">Mertensiothuria leucospilota</name>
    <dbReference type="NCBI Taxonomy" id="206669"/>
    <lineage>
        <taxon>Eukaryota</taxon>
        <taxon>Metazoa</taxon>
        <taxon>Echinodermata</taxon>
        <taxon>Eleutherozoa</taxon>
        <taxon>Echinozoa</taxon>
        <taxon>Holothuroidea</taxon>
        <taxon>Aspidochirotacea</taxon>
        <taxon>Aspidochirotida</taxon>
        <taxon>Holothuriidae</taxon>
        <taxon>Holothuria</taxon>
    </lineage>
</organism>
<dbReference type="AlphaFoldDB" id="A0A9Q1HJ84"/>
<feature type="region of interest" description="Disordered" evidence="1">
    <location>
        <begin position="1"/>
        <end position="85"/>
    </location>
</feature>
<sequence>MNPAQRNQENLRRSTRTVVLQQQLKPRSQTQNEEKKEAKKTDQAKEKNKKKSLKKKKAKILKLRNSSKKMKKKDDDDGFILDDPANNVVSAQPLKEFDELELWRRYQKDGNEGSQDPDDGFILDVGDAAQGLETSRPQFPENASIRPASLVRKKQKYMKKEIQVTAGKKLSKKKRKRAERKWLKKLFHESVIIAEPQDAENNNQSGALSSAQSPEDTPETAVTVAVDTSTPMEITHTAETHSPCHELKTQTKQTISSESFLTNNVTTIYKNPSVDTDKVKRSNVVNGERSQPLTAPASKVYNGKGKPETVASEDGRKLRADWERALKESGMSNFEWSQHLLNLHEIHCKSCSHSLQHHNSSTEGDLSTTYVDMTSGKSDPDDRKKRYKMELSLPEGTTILVTNLVERDSKLPKVIFMLKKTTANGEMQESPLLMGCSNDSSKQKDQSKSNANLESELQEIAKQFLRVQSGVVSSSNANDPLLSIPKALEFNMV</sequence>
<feature type="compositionally biased region" description="Basic residues" evidence="1">
    <location>
        <begin position="47"/>
        <end position="71"/>
    </location>
</feature>
<evidence type="ECO:0000313" key="3">
    <source>
        <dbReference type="Proteomes" id="UP001152320"/>
    </source>
</evidence>
<feature type="region of interest" description="Disordered" evidence="1">
    <location>
        <begin position="195"/>
        <end position="221"/>
    </location>
</feature>
<dbReference type="OrthoDB" id="10617998at2759"/>
<evidence type="ECO:0000313" key="2">
    <source>
        <dbReference type="EMBL" id="KAJ8047026.1"/>
    </source>
</evidence>
<comment type="caution">
    <text evidence="2">The sequence shown here is derived from an EMBL/GenBank/DDBJ whole genome shotgun (WGS) entry which is preliminary data.</text>
</comment>
<dbReference type="EMBL" id="JAIZAY010000002">
    <property type="protein sequence ID" value="KAJ8047026.1"/>
    <property type="molecule type" value="Genomic_DNA"/>
</dbReference>
<dbReference type="Proteomes" id="UP001152320">
    <property type="component" value="Chromosome 2"/>
</dbReference>
<feature type="region of interest" description="Disordered" evidence="1">
    <location>
        <begin position="430"/>
        <end position="452"/>
    </location>
</feature>
<protein>
    <submittedName>
        <fullName evidence="2">Uncharacterized protein</fullName>
    </submittedName>
</protein>
<name>A0A9Q1HJ84_HOLLE</name>
<keyword evidence="3" id="KW-1185">Reference proteome</keyword>
<evidence type="ECO:0000256" key="1">
    <source>
        <dbReference type="SAM" id="MobiDB-lite"/>
    </source>
</evidence>
<proteinExistence type="predicted"/>
<feature type="compositionally biased region" description="Polar residues" evidence="1">
    <location>
        <begin position="16"/>
        <end position="31"/>
    </location>
</feature>
<accession>A0A9Q1HJ84</accession>
<gene>
    <name evidence="2" type="ORF">HOLleu_05904</name>
</gene>
<feature type="compositionally biased region" description="Basic and acidic residues" evidence="1">
    <location>
        <begin position="32"/>
        <end position="46"/>
    </location>
</feature>
<feature type="compositionally biased region" description="Polar residues" evidence="1">
    <location>
        <begin position="199"/>
        <end position="215"/>
    </location>
</feature>
<reference evidence="2" key="1">
    <citation type="submission" date="2021-10" db="EMBL/GenBank/DDBJ databases">
        <title>Tropical sea cucumber genome reveals ecological adaptation and Cuvierian tubules defense mechanism.</title>
        <authorList>
            <person name="Chen T."/>
        </authorList>
    </citation>
    <scope>NUCLEOTIDE SEQUENCE</scope>
    <source>
        <strain evidence="2">Nanhai2018</strain>
        <tissue evidence="2">Muscle</tissue>
    </source>
</reference>
<feature type="region of interest" description="Disordered" evidence="1">
    <location>
        <begin position="294"/>
        <end position="315"/>
    </location>
</feature>